<dbReference type="EMBL" id="SEYY01002373">
    <property type="protein sequence ID" value="KAB7504782.1"/>
    <property type="molecule type" value="Genomic_DNA"/>
</dbReference>
<accession>A0A5N5TE18</accession>
<evidence type="ECO:0000313" key="3">
    <source>
        <dbReference type="Proteomes" id="UP000326759"/>
    </source>
</evidence>
<gene>
    <name evidence="2" type="ORF">Anas_11167</name>
</gene>
<feature type="region of interest" description="Disordered" evidence="1">
    <location>
        <begin position="27"/>
        <end position="65"/>
    </location>
</feature>
<name>A0A5N5TE18_9CRUS</name>
<dbReference type="OrthoDB" id="6577442at2759"/>
<evidence type="ECO:0000256" key="1">
    <source>
        <dbReference type="SAM" id="MobiDB-lite"/>
    </source>
</evidence>
<protein>
    <recommendedName>
        <fullName evidence="4">BESS domain-containing protein</fullName>
    </recommendedName>
</protein>
<dbReference type="AlphaFoldDB" id="A0A5N5TE18"/>
<proteinExistence type="predicted"/>
<dbReference type="Proteomes" id="UP000326759">
    <property type="component" value="Unassembled WGS sequence"/>
</dbReference>
<keyword evidence="3" id="KW-1185">Reference proteome</keyword>
<sequence length="208" mass="23694">MAILSYRRFVLGRSLVIFRGGKPSVNLGNGKRKKRKRNDSEESLNLQEGESSLQRVKTEENEDKEVVGMDSTTGMKVFCDAFPSNPKQTPGDDNENERTIPHHLQSQENSSGHDYSHSSSHFVGNYDEFMHSHEYETEFDVFGKSVAKKLNSMPPNDALRLQQKMEEVMTNFELQILSTPNNSSIEVPPLCEENFVDVKMEVTDDFIE</sequence>
<evidence type="ECO:0008006" key="4">
    <source>
        <dbReference type="Google" id="ProtNLM"/>
    </source>
</evidence>
<feature type="region of interest" description="Disordered" evidence="1">
    <location>
        <begin position="79"/>
        <end position="99"/>
    </location>
</feature>
<comment type="caution">
    <text evidence="2">The sequence shown here is derived from an EMBL/GenBank/DDBJ whole genome shotgun (WGS) entry which is preliminary data.</text>
</comment>
<evidence type="ECO:0000313" key="2">
    <source>
        <dbReference type="EMBL" id="KAB7504782.1"/>
    </source>
</evidence>
<reference evidence="2 3" key="1">
    <citation type="journal article" date="2019" name="PLoS Biol.">
        <title>Sex chromosomes control vertical transmission of feminizing Wolbachia symbionts in an isopod.</title>
        <authorList>
            <person name="Becking T."/>
            <person name="Chebbi M.A."/>
            <person name="Giraud I."/>
            <person name="Moumen B."/>
            <person name="Laverre T."/>
            <person name="Caubet Y."/>
            <person name="Peccoud J."/>
            <person name="Gilbert C."/>
            <person name="Cordaux R."/>
        </authorList>
    </citation>
    <scope>NUCLEOTIDE SEQUENCE [LARGE SCALE GENOMIC DNA]</scope>
    <source>
        <strain evidence="2">ANa2</strain>
        <tissue evidence="2">Whole body excluding digestive tract and cuticle</tissue>
    </source>
</reference>
<feature type="compositionally biased region" description="Basic and acidic residues" evidence="1">
    <location>
        <begin position="56"/>
        <end position="65"/>
    </location>
</feature>
<feature type="compositionally biased region" description="Polar residues" evidence="1">
    <location>
        <begin position="43"/>
        <end position="55"/>
    </location>
</feature>
<organism evidence="2 3">
    <name type="scientific">Armadillidium nasatum</name>
    <dbReference type="NCBI Taxonomy" id="96803"/>
    <lineage>
        <taxon>Eukaryota</taxon>
        <taxon>Metazoa</taxon>
        <taxon>Ecdysozoa</taxon>
        <taxon>Arthropoda</taxon>
        <taxon>Crustacea</taxon>
        <taxon>Multicrustacea</taxon>
        <taxon>Malacostraca</taxon>
        <taxon>Eumalacostraca</taxon>
        <taxon>Peracarida</taxon>
        <taxon>Isopoda</taxon>
        <taxon>Oniscidea</taxon>
        <taxon>Crinocheta</taxon>
        <taxon>Armadillidiidae</taxon>
        <taxon>Armadillidium</taxon>
    </lineage>
</organism>